<dbReference type="RefSeq" id="WP_147849201.1">
    <property type="nucleotide sequence ID" value="NZ_VDUZ01000027.1"/>
</dbReference>
<evidence type="ECO:0000256" key="2">
    <source>
        <dbReference type="ARBA" id="ARBA00022448"/>
    </source>
</evidence>
<accession>A0A5C8PHA4</accession>
<dbReference type="GO" id="GO:0006865">
    <property type="term" value="P:amino acid transport"/>
    <property type="evidence" value="ECO:0007669"/>
    <property type="project" value="UniProtKB-KW"/>
</dbReference>
<proteinExistence type="inferred from homology"/>
<dbReference type="Proteomes" id="UP000321638">
    <property type="component" value="Unassembled WGS sequence"/>
</dbReference>
<dbReference type="PANTHER" id="PTHR47628:SF1">
    <property type="entry name" value="ALIPHATIC AMIDASE EXPRESSION-REGULATING PROTEIN"/>
    <property type="match status" value="1"/>
</dbReference>
<dbReference type="SUPFAM" id="SSF53822">
    <property type="entry name" value="Periplasmic binding protein-like I"/>
    <property type="match status" value="1"/>
</dbReference>
<dbReference type="EMBL" id="VDUZ01000027">
    <property type="protein sequence ID" value="TXL73182.1"/>
    <property type="molecule type" value="Genomic_DNA"/>
</dbReference>
<dbReference type="PANTHER" id="PTHR47628">
    <property type="match status" value="1"/>
</dbReference>
<evidence type="ECO:0000313" key="6">
    <source>
        <dbReference type="EMBL" id="TXL73182.1"/>
    </source>
</evidence>
<dbReference type="InterPro" id="IPR000709">
    <property type="entry name" value="Leu_Ile_Val-bd"/>
</dbReference>
<evidence type="ECO:0000313" key="7">
    <source>
        <dbReference type="Proteomes" id="UP000321638"/>
    </source>
</evidence>
<dbReference type="InterPro" id="IPR028082">
    <property type="entry name" value="Peripla_BP_I"/>
</dbReference>
<sequence>MLTEGSVREAFRLPRPALLPPVIGSCVPGLRRRRDHRKLRVAHFISLSGPAGIWGPCSINSAVLAMAEINARGGILGREIELSIHDAGGATDDVAATASDIVDSDSADIVLGSHMSVVRLVLRKVFAGRLPYVYTPIYEGGERMPGVLAIGETPPRQARPAIMWLAERKRAARWYLIGSDYVWPWQSHRAVKRYIAEAGGQVVGEDFVALGEDDHTPYLERIQAARPDVVFISLIGQDGILFNRAFAAHGLAARMLRLANCMDETVALGIGADSTENLFAASGYFVNAPTAGNEAFRARYHGAFGRCAPVPGSTAQSNYEGLYFLEALSRRAGTLDLHGLVAAAEGAVYQGARGAIGMRRRRAEMPIYLAEADGFDFHLRATF</sequence>
<evidence type="ECO:0000259" key="5">
    <source>
        <dbReference type="Pfam" id="PF13458"/>
    </source>
</evidence>
<dbReference type="OrthoDB" id="9803275at2"/>
<comment type="similarity">
    <text evidence="1">Belongs to the leucine-binding protein family.</text>
</comment>
<evidence type="ECO:0000256" key="1">
    <source>
        <dbReference type="ARBA" id="ARBA00010062"/>
    </source>
</evidence>
<dbReference type="AlphaFoldDB" id="A0A5C8PHA4"/>
<reference evidence="6 7" key="1">
    <citation type="submission" date="2019-06" db="EMBL/GenBank/DDBJ databases">
        <title>New taxonomy in bacterial strain CC-CFT640, isolated from vineyard.</title>
        <authorList>
            <person name="Lin S.-Y."/>
            <person name="Tsai C.-F."/>
            <person name="Young C.-C."/>
        </authorList>
    </citation>
    <scope>NUCLEOTIDE SEQUENCE [LARGE SCALE GENOMIC DNA]</scope>
    <source>
        <strain evidence="6 7">CC-CFT640</strain>
    </source>
</reference>
<keyword evidence="3" id="KW-0732">Signal</keyword>
<dbReference type="CDD" id="cd06358">
    <property type="entry name" value="PBP1_NHase"/>
    <property type="match status" value="1"/>
</dbReference>
<dbReference type="Gene3D" id="3.40.50.2300">
    <property type="match status" value="2"/>
</dbReference>
<evidence type="ECO:0000256" key="3">
    <source>
        <dbReference type="ARBA" id="ARBA00022729"/>
    </source>
</evidence>
<protein>
    <submittedName>
        <fullName evidence="6">Nitrile hydratase</fullName>
    </submittedName>
</protein>
<dbReference type="InterPro" id="IPR028081">
    <property type="entry name" value="Leu-bd"/>
</dbReference>
<gene>
    <name evidence="6" type="ORF">FHP25_22410</name>
</gene>
<comment type="caution">
    <text evidence="6">The sequence shown here is derived from an EMBL/GenBank/DDBJ whole genome shotgun (WGS) entry which is preliminary data.</text>
</comment>
<keyword evidence="7" id="KW-1185">Reference proteome</keyword>
<name>A0A5C8PHA4_9HYPH</name>
<evidence type="ECO:0000256" key="4">
    <source>
        <dbReference type="ARBA" id="ARBA00022970"/>
    </source>
</evidence>
<keyword evidence="2" id="KW-0813">Transport</keyword>
<organism evidence="6 7">
    <name type="scientific">Vineibacter terrae</name>
    <dbReference type="NCBI Taxonomy" id="2586908"/>
    <lineage>
        <taxon>Bacteria</taxon>
        <taxon>Pseudomonadati</taxon>
        <taxon>Pseudomonadota</taxon>
        <taxon>Alphaproteobacteria</taxon>
        <taxon>Hyphomicrobiales</taxon>
        <taxon>Vineibacter</taxon>
    </lineage>
</organism>
<feature type="domain" description="Leucine-binding protein" evidence="5">
    <location>
        <begin position="39"/>
        <end position="373"/>
    </location>
</feature>
<dbReference type="PRINTS" id="PR00337">
    <property type="entry name" value="LEUILEVALBP"/>
</dbReference>
<dbReference type="Pfam" id="PF13458">
    <property type="entry name" value="Peripla_BP_6"/>
    <property type="match status" value="1"/>
</dbReference>
<keyword evidence="4" id="KW-0029">Amino-acid transport</keyword>